<keyword evidence="3 10" id="KW-0479">Metal-binding</keyword>
<dbReference type="NCBIfam" id="TIGR01656">
    <property type="entry name" value="Histidinol-ppas"/>
    <property type="match status" value="1"/>
</dbReference>
<organism evidence="11 12">
    <name type="scientific">Paenibacillus oryzae</name>
    <dbReference type="NCBI Taxonomy" id="1844972"/>
    <lineage>
        <taxon>Bacteria</taxon>
        <taxon>Bacillati</taxon>
        <taxon>Bacillota</taxon>
        <taxon>Bacilli</taxon>
        <taxon>Bacillales</taxon>
        <taxon>Paenibacillaceae</taxon>
        <taxon>Paenibacillus</taxon>
    </lineage>
</organism>
<evidence type="ECO:0000313" key="11">
    <source>
        <dbReference type="EMBL" id="OBR65227.1"/>
    </source>
</evidence>
<feature type="binding site" evidence="10">
    <location>
        <position position="119"/>
    </location>
    <ligand>
        <name>Mg(2+)</name>
        <dbReference type="ChEBI" id="CHEBI:18420"/>
    </ligand>
</feature>
<feature type="binding site" evidence="10">
    <location>
        <position position="12"/>
    </location>
    <ligand>
        <name>Mg(2+)</name>
        <dbReference type="ChEBI" id="CHEBI:18420"/>
    </ligand>
</feature>
<comment type="caution">
    <text evidence="11">The sequence shown here is derived from an EMBL/GenBank/DDBJ whole genome shotgun (WGS) entry which is preliminary data.</text>
</comment>
<evidence type="ECO:0000313" key="12">
    <source>
        <dbReference type="Proteomes" id="UP000092024"/>
    </source>
</evidence>
<dbReference type="OrthoDB" id="9801899at2"/>
<evidence type="ECO:0000256" key="8">
    <source>
        <dbReference type="PIRSR" id="PIRSR004682-1"/>
    </source>
</evidence>
<comment type="similarity">
    <text evidence="7">Belongs to the gmhB family.</text>
</comment>
<feature type="site" description="Stabilizes the phosphoryl group" evidence="9">
    <location>
        <position position="94"/>
    </location>
</feature>
<feature type="binding site" evidence="10">
    <location>
        <position position="92"/>
    </location>
    <ligand>
        <name>Zn(2+)</name>
        <dbReference type="ChEBI" id="CHEBI:29105"/>
    </ligand>
</feature>
<comment type="cofactor">
    <cofactor evidence="10">
        <name>Zn(2+)</name>
        <dbReference type="ChEBI" id="CHEBI:29105"/>
    </cofactor>
</comment>
<dbReference type="NCBIfam" id="TIGR01662">
    <property type="entry name" value="HAD-SF-IIIA"/>
    <property type="match status" value="1"/>
</dbReference>
<dbReference type="PIRSF" id="PIRSF004682">
    <property type="entry name" value="GmhB"/>
    <property type="match status" value="1"/>
</dbReference>
<evidence type="ECO:0000256" key="10">
    <source>
        <dbReference type="PIRSR" id="PIRSR004682-4"/>
    </source>
</evidence>
<keyword evidence="10" id="KW-0460">Magnesium</keyword>
<dbReference type="InterPro" id="IPR036412">
    <property type="entry name" value="HAD-like_sf"/>
</dbReference>
<protein>
    <recommendedName>
        <fullName evidence="6 7">D,D-heptose 1,7-bisphosphate phosphatase</fullName>
        <ecNumber evidence="7">3.1.3.-</ecNumber>
    </recommendedName>
</protein>
<evidence type="ECO:0000256" key="1">
    <source>
        <dbReference type="ARBA" id="ARBA00004496"/>
    </source>
</evidence>
<keyword evidence="10" id="KW-0862">Zinc</keyword>
<dbReference type="GO" id="GO:0005975">
    <property type="term" value="P:carbohydrate metabolic process"/>
    <property type="evidence" value="ECO:0007669"/>
    <property type="project" value="InterPro"/>
</dbReference>
<evidence type="ECO:0000256" key="4">
    <source>
        <dbReference type="ARBA" id="ARBA00022801"/>
    </source>
</evidence>
<dbReference type="EMBL" id="LYPA01000060">
    <property type="protein sequence ID" value="OBR65227.1"/>
    <property type="molecule type" value="Genomic_DNA"/>
</dbReference>
<evidence type="ECO:0000256" key="9">
    <source>
        <dbReference type="PIRSR" id="PIRSR004682-3"/>
    </source>
</evidence>
<evidence type="ECO:0000256" key="7">
    <source>
        <dbReference type="PIRNR" id="PIRNR004682"/>
    </source>
</evidence>
<dbReference type="AlphaFoldDB" id="A0A1A5YI08"/>
<keyword evidence="2 7" id="KW-0963">Cytoplasm</keyword>
<dbReference type="InterPro" id="IPR006549">
    <property type="entry name" value="HAD-SF_hydro_IIIA"/>
</dbReference>
<dbReference type="GO" id="GO:0005737">
    <property type="term" value="C:cytoplasm"/>
    <property type="evidence" value="ECO:0007669"/>
    <property type="project" value="UniProtKB-SubCell"/>
</dbReference>
<feature type="binding site" evidence="10">
    <location>
        <position position="90"/>
    </location>
    <ligand>
        <name>Zn(2+)</name>
        <dbReference type="ChEBI" id="CHEBI:29105"/>
    </ligand>
</feature>
<feature type="site" description="Stabilizes the phosphoryl group" evidence="9">
    <location>
        <position position="52"/>
    </location>
</feature>
<dbReference type="EC" id="3.1.3.-" evidence="7"/>
<evidence type="ECO:0000256" key="5">
    <source>
        <dbReference type="ARBA" id="ARBA00023277"/>
    </source>
</evidence>
<dbReference type="InterPro" id="IPR006543">
    <property type="entry name" value="Histidinol-phos"/>
</dbReference>
<evidence type="ECO:0000256" key="3">
    <source>
        <dbReference type="ARBA" id="ARBA00022723"/>
    </source>
</evidence>
<evidence type="ECO:0000256" key="6">
    <source>
        <dbReference type="ARBA" id="ARBA00031828"/>
    </source>
</evidence>
<feature type="active site" description="Proton donor" evidence="8">
    <location>
        <position position="12"/>
    </location>
</feature>
<comment type="subcellular location">
    <subcellularLocation>
        <location evidence="1 7">Cytoplasm</location>
    </subcellularLocation>
</comment>
<dbReference type="Gene3D" id="3.40.50.1000">
    <property type="entry name" value="HAD superfamily/HAD-like"/>
    <property type="match status" value="1"/>
</dbReference>
<dbReference type="PANTHER" id="PTHR42891">
    <property type="entry name" value="D-GLYCERO-BETA-D-MANNO-HEPTOSE-1,7-BISPHOSPHATE 7-PHOSPHATASE"/>
    <property type="match status" value="1"/>
</dbReference>
<feature type="binding site" evidence="10">
    <location>
        <position position="82"/>
    </location>
    <ligand>
        <name>Zn(2+)</name>
        <dbReference type="ChEBI" id="CHEBI:29105"/>
    </ligand>
</feature>
<keyword evidence="12" id="KW-1185">Reference proteome</keyword>
<reference evidence="11 12" key="1">
    <citation type="submission" date="2016-05" db="EMBL/GenBank/DDBJ databases">
        <title>Paenibacillus oryzae. sp. nov., isolated from the rice root.</title>
        <authorList>
            <person name="Zhang J."/>
            <person name="Zhang X."/>
        </authorList>
    </citation>
    <scope>NUCLEOTIDE SEQUENCE [LARGE SCALE GENOMIC DNA]</scope>
    <source>
        <strain evidence="11 12">1DrF-4</strain>
    </source>
</reference>
<dbReference type="SUPFAM" id="SSF56784">
    <property type="entry name" value="HAD-like"/>
    <property type="match status" value="1"/>
</dbReference>
<dbReference type="RefSeq" id="WP_068683634.1">
    <property type="nucleotide sequence ID" value="NZ_LYPA01000060.1"/>
</dbReference>
<evidence type="ECO:0000256" key="2">
    <source>
        <dbReference type="ARBA" id="ARBA00022490"/>
    </source>
</evidence>
<dbReference type="Pfam" id="PF13242">
    <property type="entry name" value="Hydrolase_like"/>
    <property type="match status" value="1"/>
</dbReference>
<keyword evidence="5 7" id="KW-0119">Carbohydrate metabolism</keyword>
<dbReference type="GO" id="GO:0046872">
    <property type="term" value="F:metal ion binding"/>
    <property type="evidence" value="ECO:0007669"/>
    <property type="project" value="UniProtKB-KW"/>
</dbReference>
<gene>
    <name evidence="11" type="ORF">A7K91_00505</name>
</gene>
<dbReference type="PANTHER" id="PTHR42891:SF1">
    <property type="entry name" value="D-GLYCERO-BETA-D-MANNO-HEPTOSE-1,7-BISPHOSPHATE 7-PHOSPHATASE"/>
    <property type="match status" value="1"/>
</dbReference>
<dbReference type="NCBIfam" id="NF005264">
    <property type="entry name" value="PRK06769.1"/>
    <property type="match status" value="1"/>
</dbReference>
<comment type="cofactor">
    <cofactor evidence="10">
        <name>Mg(2+)</name>
        <dbReference type="ChEBI" id="CHEBI:18420"/>
    </cofactor>
</comment>
<proteinExistence type="inferred from homology"/>
<keyword evidence="4 7" id="KW-0378">Hydrolase</keyword>
<sequence length="183" mass="20473">MARVQAVFIDRDGTIGGVEDRVLYPDEMIFFPEVEQSIAKLKEQGILVFSFTNQPGIARGEANKEDFEMELMQIGFDNIYLCPHEHNSGCTCRKPLPGMLIQAANDNDLDLRKCVVIGDRWSDLVAAKEAGCTKILVKTGAGEKDLARYQQGQYFGSYKESYPDFIAEGFSDAVEWIVNNCTD</sequence>
<dbReference type="InterPro" id="IPR023214">
    <property type="entry name" value="HAD_sf"/>
</dbReference>
<dbReference type="InterPro" id="IPR004446">
    <property type="entry name" value="Heptose_bisP_phosphatase"/>
</dbReference>
<feature type="active site" description="Nucleophile" evidence="8">
    <location>
        <position position="10"/>
    </location>
</feature>
<dbReference type="GO" id="GO:0016791">
    <property type="term" value="F:phosphatase activity"/>
    <property type="evidence" value="ECO:0007669"/>
    <property type="project" value="InterPro"/>
</dbReference>
<feature type="binding site" evidence="10">
    <location>
        <position position="10"/>
    </location>
    <ligand>
        <name>Mg(2+)</name>
        <dbReference type="ChEBI" id="CHEBI:18420"/>
    </ligand>
</feature>
<feature type="binding site" evidence="10">
    <location>
        <position position="84"/>
    </location>
    <ligand>
        <name>Zn(2+)</name>
        <dbReference type="ChEBI" id="CHEBI:29105"/>
    </ligand>
</feature>
<name>A0A1A5YI08_9BACL</name>
<dbReference type="STRING" id="1844972.A7K91_00505"/>
<feature type="site" description="Contributes to substrate recognition" evidence="9">
    <location>
        <position position="93"/>
    </location>
</feature>
<accession>A0A1A5YI08</accession>
<dbReference type="Proteomes" id="UP000092024">
    <property type="component" value="Unassembled WGS sequence"/>
</dbReference>